<evidence type="ECO:0000313" key="5">
    <source>
        <dbReference type="Proteomes" id="UP001166585"/>
    </source>
</evidence>
<dbReference type="InterPro" id="IPR012334">
    <property type="entry name" value="Pectin_lyas_fold"/>
</dbReference>
<dbReference type="EMBL" id="JAHCQH010000014">
    <property type="protein sequence ID" value="MBS9476106.1"/>
    <property type="molecule type" value="Genomic_DNA"/>
</dbReference>
<gene>
    <name evidence="4" type="ORF">KIP89_03195</name>
</gene>
<proteinExistence type="predicted"/>
<keyword evidence="2" id="KW-0732">Signal</keyword>
<evidence type="ECO:0000256" key="1">
    <source>
        <dbReference type="SAM" id="MobiDB-lite"/>
    </source>
</evidence>
<feature type="chain" id="PRO_5047133438" evidence="2">
    <location>
        <begin position="21"/>
        <end position="426"/>
    </location>
</feature>
<feature type="domain" description="Right handed beta helix" evidence="3">
    <location>
        <begin position="166"/>
        <end position="276"/>
    </location>
</feature>
<feature type="region of interest" description="Disordered" evidence="1">
    <location>
        <begin position="407"/>
        <end position="426"/>
    </location>
</feature>
<evidence type="ECO:0000259" key="3">
    <source>
        <dbReference type="Pfam" id="PF13229"/>
    </source>
</evidence>
<dbReference type="SUPFAM" id="SSF51126">
    <property type="entry name" value="Pectin lyase-like"/>
    <property type="match status" value="1"/>
</dbReference>
<accession>A0ABS5R370</accession>
<feature type="signal peptide" evidence="2">
    <location>
        <begin position="1"/>
        <end position="20"/>
    </location>
</feature>
<dbReference type="InterPro" id="IPR011050">
    <property type="entry name" value="Pectin_lyase_fold/virulence"/>
</dbReference>
<evidence type="ECO:0000313" key="4">
    <source>
        <dbReference type="EMBL" id="MBS9476106.1"/>
    </source>
</evidence>
<dbReference type="InterPro" id="IPR039448">
    <property type="entry name" value="Beta_helix"/>
</dbReference>
<dbReference type="Gene3D" id="2.160.20.10">
    <property type="entry name" value="Single-stranded right-handed beta-helix, Pectin lyase-like"/>
    <property type="match status" value="1"/>
</dbReference>
<dbReference type="SMART" id="SM00710">
    <property type="entry name" value="PbH1"/>
    <property type="match status" value="6"/>
</dbReference>
<evidence type="ECO:0000256" key="2">
    <source>
        <dbReference type="SAM" id="SignalP"/>
    </source>
</evidence>
<dbReference type="Proteomes" id="UP001166585">
    <property type="component" value="Unassembled WGS sequence"/>
</dbReference>
<name>A0ABS5R370_9HYPH</name>
<reference evidence="4" key="1">
    <citation type="submission" date="2021-05" db="EMBL/GenBank/DDBJ databases">
        <authorList>
            <person name="Sun Q."/>
            <person name="Inoue M."/>
        </authorList>
    </citation>
    <scope>NUCLEOTIDE SEQUENCE</scope>
    <source>
        <strain evidence="4">VKM B-3255</strain>
    </source>
</reference>
<keyword evidence="5" id="KW-1185">Reference proteome</keyword>
<comment type="caution">
    <text evidence="4">The sequence shown here is derived from an EMBL/GenBank/DDBJ whole genome shotgun (WGS) entry which is preliminary data.</text>
</comment>
<organism evidence="4 5">
    <name type="scientific">Ancylobacter radicis</name>
    <dbReference type="NCBI Taxonomy" id="2836179"/>
    <lineage>
        <taxon>Bacteria</taxon>
        <taxon>Pseudomonadati</taxon>
        <taxon>Pseudomonadota</taxon>
        <taxon>Alphaproteobacteria</taxon>
        <taxon>Hyphomicrobiales</taxon>
        <taxon>Xanthobacteraceae</taxon>
        <taxon>Ancylobacter</taxon>
    </lineage>
</organism>
<dbReference type="RefSeq" id="WP_213753973.1">
    <property type="nucleotide sequence ID" value="NZ_JAHCQH010000014.1"/>
</dbReference>
<sequence length="426" mass="44887">MKKLVGVVLLLLALVPQASAADMAPCPSNDFACIRGQLATAFERSLDAIPTEMVRLDDVYDPEAGRDFSAAIKAIQEAHPTGAVVVLGKHRYLQDRVAPVNRPNILIYGPEAEIHATDPLAQLINVSGAHSAIYGAQLSGVSRQRGQKLTMVRLVLSGEGNGVAAAKVVDSGAAGIAAVGARHFRITDNLVRDTKADGIHVTQGSRGGLIARNVVENSGDDLIAVVSYDNGKRLVQDVLVTDNVGVGNRWGRGITVIGGRDVTITGNVIEGVAAGASIRIAQERVYGTYGVRNILVERNTLVNTQTRTRPLHTPGYTPQGAIDLYADEGAERSETSGIYGVTIRDNLIVGSRVGGVTVSGVDMGNVIIEDNNFVSVEPDYVFVLRGEDACATDCRVAGNRLNGQKLPDAKADGKVWPASGSSQPAP</sequence>
<dbReference type="Pfam" id="PF13229">
    <property type="entry name" value="Beta_helix"/>
    <property type="match status" value="1"/>
</dbReference>
<dbReference type="InterPro" id="IPR006626">
    <property type="entry name" value="PbH1"/>
</dbReference>
<protein>
    <submittedName>
        <fullName evidence="4">Right-handed parallel beta-helix repeat-containing protein</fullName>
    </submittedName>
</protein>